<name>A0A6C0JN10_9ZZZZ</name>
<keyword evidence="3 5" id="KW-1133">Transmembrane helix</keyword>
<dbReference type="GO" id="GO:0005506">
    <property type="term" value="F:iron ion binding"/>
    <property type="evidence" value="ECO:0007669"/>
    <property type="project" value="InterPro"/>
</dbReference>
<dbReference type="Pfam" id="PF04116">
    <property type="entry name" value="FA_hydroxylase"/>
    <property type="match status" value="1"/>
</dbReference>
<comment type="subcellular location">
    <subcellularLocation>
        <location evidence="1">Membrane</location>
    </subcellularLocation>
</comment>
<evidence type="ECO:0000256" key="1">
    <source>
        <dbReference type="ARBA" id="ARBA00004370"/>
    </source>
</evidence>
<accession>A0A6C0JN10</accession>
<dbReference type="InterPro" id="IPR006694">
    <property type="entry name" value="Fatty_acid_hydroxylase"/>
</dbReference>
<keyword evidence="2 5" id="KW-0812">Transmembrane</keyword>
<feature type="transmembrane region" description="Helical" evidence="5">
    <location>
        <begin position="39"/>
        <end position="65"/>
    </location>
</feature>
<evidence type="ECO:0000256" key="5">
    <source>
        <dbReference type="SAM" id="Phobius"/>
    </source>
</evidence>
<evidence type="ECO:0000256" key="2">
    <source>
        <dbReference type="ARBA" id="ARBA00022692"/>
    </source>
</evidence>
<feature type="domain" description="Fatty acid hydroxylase" evidence="6">
    <location>
        <begin position="84"/>
        <end position="200"/>
    </location>
</feature>
<evidence type="ECO:0000313" key="7">
    <source>
        <dbReference type="EMBL" id="QHU07102.1"/>
    </source>
</evidence>
<dbReference type="GO" id="GO:0016491">
    <property type="term" value="F:oxidoreductase activity"/>
    <property type="evidence" value="ECO:0007669"/>
    <property type="project" value="InterPro"/>
</dbReference>
<dbReference type="AlphaFoldDB" id="A0A6C0JN10"/>
<dbReference type="EMBL" id="MN740673">
    <property type="protein sequence ID" value="QHU07102.1"/>
    <property type="molecule type" value="Genomic_DNA"/>
</dbReference>
<reference evidence="7" key="1">
    <citation type="journal article" date="2020" name="Nature">
        <title>Giant virus diversity and host interactions through global metagenomics.</title>
        <authorList>
            <person name="Schulz F."/>
            <person name="Roux S."/>
            <person name="Paez-Espino D."/>
            <person name="Jungbluth S."/>
            <person name="Walsh D.A."/>
            <person name="Denef V.J."/>
            <person name="McMahon K.D."/>
            <person name="Konstantinidis K.T."/>
            <person name="Eloe-Fadrosh E.A."/>
            <person name="Kyrpides N.C."/>
            <person name="Woyke T."/>
        </authorList>
    </citation>
    <scope>NUCLEOTIDE SEQUENCE</scope>
    <source>
        <strain evidence="7">GVMAG-S-1038524-41</strain>
    </source>
</reference>
<organism evidence="7">
    <name type="scientific">viral metagenome</name>
    <dbReference type="NCBI Taxonomy" id="1070528"/>
    <lineage>
        <taxon>unclassified sequences</taxon>
        <taxon>metagenomes</taxon>
        <taxon>organismal metagenomes</taxon>
    </lineage>
</organism>
<evidence type="ECO:0000256" key="3">
    <source>
        <dbReference type="ARBA" id="ARBA00022989"/>
    </source>
</evidence>
<feature type="transmembrane region" description="Helical" evidence="5">
    <location>
        <begin position="6"/>
        <end position="27"/>
    </location>
</feature>
<dbReference type="GO" id="GO:0008610">
    <property type="term" value="P:lipid biosynthetic process"/>
    <property type="evidence" value="ECO:0007669"/>
    <property type="project" value="InterPro"/>
</dbReference>
<keyword evidence="4 5" id="KW-0472">Membrane</keyword>
<proteinExistence type="predicted"/>
<dbReference type="GO" id="GO:0016020">
    <property type="term" value="C:membrane"/>
    <property type="evidence" value="ECO:0007669"/>
    <property type="project" value="UniProtKB-SubCell"/>
</dbReference>
<evidence type="ECO:0000256" key="4">
    <source>
        <dbReference type="ARBA" id="ARBA00023136"/>
    </source>
</evidence>
<dbReference type="InterPro" id="IPR050307">
    <property type="entry name" value="Sterol_Desaturase_Related"/>
</dbReference>
<feature type="transmembrane region" description="Helical" evidence="5">
    <location>
        <begin position="152"/>
        <end position="173"/>
    </location>
</feature>
<protein>
    <recommendedName>
        <fullName evidence="6">Fatty acid hydroxylase domain-containing protein</fullName>
    </recommendedName>
</protein>
<dbReference type="PANTHER" id="PTHR11863">
    <property type="entry name" value="STEROL DESATURASE"/>
    <property type="match status" value="1"/>
</dbReference>
<evidence type="ECO:0000259" key="6">
    <source>
        <dbReference type="Pfam" id="PF04116"/>
    </source>
</evidence>
<sequence length="202" mass="24151">MITLLSLLLFIGYIEHMVIFWYYSLIWSIKNRQRLTKEAILVALYALKIQLFVLPPLGLLFSYYYTDESVMLPPEFSLHELGQWVAMFLWEDFVFYHIHRLLHHPQFYHLHKLHHSRKQPVPWEALYSSVHENVMVNFFPVLSAPLIVELNIYYLLVWIAIATLSSVIAHSNFNNPHTLHHKYFNVNYGATRLFDYIYGTYM</sequence>